<dbReference type="InterPro" id="IPR022472">
    <property type="entry name" value="VPLPA-CTERM"/>
</dbReference>
<name>A0A4R6ATD0_9RHOB</name>
<organism evidence="2 3">
    <name type="scientific">Meridianimarinicoccus aquatilis</name>
    <dbReference type="NCBI Taxonomy" id="2552766"/>
    <lineage>
        <taxon>Bacteria</taxon>
        <taxon>Pseudomonadati</taxon>
        <taxon>Pseudomonadota</taxon>
        <taxon>Alphaproteobacteria</taxon>
        <taxon>Rhodobacterales</taxon>
        <taxon>Paracoccaceae</taxon>
        <taxon>Meridianimarinicoccus</taxon>
    </lineage>
</organism>
<dbReference type="RefSeq" id="WP_133343257.1">
    <property type="nucleotide sequence ID" value="NZ_SMZO01000027.1"/>
</dbReference>
<dbReference type="EMBL" id="SMZO01000027">
    <property type="protein sequence ID" value="TDL86925.1"/>
    <property type="molecule type" value="Genomic_DNA"/>
</dbReference>
<reference evidence="2 3" key="1">
    <citation type="submission" date="2019-03" db="EMBL/GenBank/DDBJ databases">
        <title>Rhodobacteraceae bacterium SM1902, a new member of the family Rhodobacteraceae isolated from Yantai.</title>
        <authorList>
            <person name="Sun Y."/>
        </authorList>
    </citation>
    <scope>NUCLEOTIDE SEQUENCE [LARGE SCALE GENOMIC DNA]</scope>
    <source>
        <strain evidence="2 3">SM1902</strain>
    </source>
</reference>
<dbReference type="Proteomes" id="UP000294562">
    <property type="component" value="Unassembled WGS sequence"/>
</dbReference>
<evidence type="ECO:0000313" key="2">
    <source>
        <dbReference type="EMBL" id="TDL86925.1"/>
    </source>
</evidence>
<comment type="caution">
    <text evidence="2">The sequence shown here is derived from an EMBL/GenBank/DDBJ whole genome shotgun (WGS) entry which is preliminary data.</text>
</comment>
<dbReference type="AlphaFoldDB" id="A0A4R6ATD0"/>
<sequence length="42" mass="4097">MDSSGTISVAPVPLPAGLPLLLGGLAALGLTRRKRAGAMPAV</sequence>
<evidence type="ECO:0000256" key="1">
    <source>
        <dbReference type="SAM" id="Phobius"/>
    </source>
</evidence>
<accession>A0A4R6ATD0</accession>
<keyword evidence="3" id="KW-1185">Reference proteome</keyword>
<dbReference type="NCBIfam" id="TIGR01167">
    <property type="entry name" value="LPXTG_anchor"/>
    <property type="match status" value="1"/>
</dbReference>
<evidence type="ECO:0000313" key="3">
    <source>
        <dbReference type="Proteomes" id="UP000294562"/>
    </source>
</evidence>
<feature type="transmembrane region" description="Helical" evidence="1">
    <location>
        <begin position="12"/>
        <end position="30"/>
    </location>
</feature>
<keyword evidence="1" id="KW-0812">Transmembrane</keyword>
<keyword evidence="1" id="KW-0472">Membrane</keyword>
<dbReference type="NCBIfam" id="TIGR03370">
    <property type="entry name" value="VPLPA-CTERM"/>
    <property type="match status" value="1"/>
</dbReference>
<gene>
    <name evidence="2" type="ORF">E2L05_12565</name>
</gene>
<proteinExistence type="predicted"/>
<protein>
    <submittedName>
        <fullName evidence="2">VPLPA-CTERM sorting domain-containing protein</fullName>
    </submittedName>
</protein>
<keyword evidence="1" id="KW-1133">Transmembrane helix</keyword>